<dbReference type="RefSeq" id="WP_011603844.1">
    <property type="nucleotide sequence ID" value="NC_008278.1"/>
</dbReference>
<evidence type="ECO:0000313" key="1">
    <source>
        <dbReference type="EMBL" id="CAJ61336.1"/>
    </source>
</evidence>
<dbReference type="HOGENOM" id="CLU_1945589_0_0_11"/>
<reference evidence="1 2" key="1">
    <citation type="journal article" date="2007" name="Genome Res.">
        <title>Genome characteristics of facultatively symbiotic Frankia sp. strains reflect host range and host plant biogeography.</title>
        <authorList>
            <person name="Normand P."/>
            <person name="Lapierre P."/>
            <person name="Tisa L.S."/>
            <person name="Gogarten J.P."/>
            <person name="Alloisio N."/>
            <person name="Bagnarol E."/>
            <person name="Bassi C.A."/>
            <person name="Berry A.M."/>
            <person name="Bickhart D.M."/>
            <person name="Choisne N."/>
            <person name="Couloux A."/>
            <person name="Cournoyer B."/>
            <person name="Cruveiller S."/>
            <person name="Daubin V."/>
            <person name="Demange N."/>
            <person name="Francino M.P."/>
            <person name="Goltsman E."/>
            <person name="Huang Y."/>
            <person name="Kopp O.R."/>
            <person name="Labarre L."/>
            <person name="Lapidus A."/>
            <person name="Lavire C."/>
            <person name="Marechal J."/>
            <person name="Martinez M."/>
            <person name="Mastronunzio J.E."/>
            <person name="Mullin B.C."/>
            <person name="Niemann J."/>
            <person name="Pujic P."/>
            <person name="Rawnsley T."/>
            <person name="Rouy Z."/>
            <person name="Schenowitz C."/>
            <person name="Sellstedt A."/>
            <person name="Tavares F."/>
            <person name="Tomkins J.P."/>
            <person name="Vallenet D."/>
            <person name="Valverde C."/>
            <person name="Wall L.G."/>
            <person name="Wang Y."/>
            <person name="Medigue C."/>
            <person name="Benson D.R."/>
        </authorList>
    </citation>
    <scope>NUCLEOTIDE SEQUENCE [LARGE SCALE GENOMIC DNA]</scope>
    <source>
        <strain evidence="2">DSM 45986 / CECT 9034 / ACN14a</strain>
    </source>
</reference>
<organism evidence="1 2">
    <name type="scientific">Frankia alni (strain DSM 45986 / CECT 9034 / ACN14a)</name>
    <dbReference type="NCBI Taxonomy" id="326424"/>
    <lineage>
        <taxon>Bacteria</taxon>
        <taxon>Bacillati</taxon>
        <taxon>Actinomycetota</taxon>
        <taxon>Actinomycetes</taxon>
        <taxon>Frankiales</taxon>
        <taxon>Frankiaceae</taxon>
        <taxon>Frankia</taxon>
    </lineage>
</organism>
<dbReference type="KEGG" id="fal:FRAAL2690"/>
<keyword evidence="2" id="KW-1185">Reference proteome</keyword>
<evidence type="ECO:0000313" key="2">
    <source>
        <dbReference type="Proteomes" id="UP000000657"/>
    </source>
</evidence>
<dbReference type="EMBL" id="CT573213">
    <property type="protein sequence ID" value="CAJ61336.1"/>
    <property type="molecule type" value="Genomic_DNA"/>
</dbReference>
<protein>
    <submittedName>
        <fullName evidence="1">Uncharacterized protein</fullName>
    </submittedName>
</protein>
<gene>
    <name evidence="1" type="ordered locus">FRAAL2690</name>
</gene>
<accession>Q0RMB5</accession>
<dbReference type="AlphaFoldDB" id="Q0RMB5"/>
<sequence length="129" mass="14550">MTRVNFRDDVEACEAQVWLPGRLLIELGAVVDGLHKVANPYRCWLPAEHPGEHWSLGMEATGEVGHWIVWSDAAPPRLLVAGFCHATLETFDLQEMVYCRLAREHQCRHLGYGHIDADRLGNAAMSVCW</sequence>
<proteinExistence type="predicted"/>
<dbReference type="Proteomes" id="UP000000657">
    <property type="component" value="Chromosome"/>
</dbReference>
<name>Q0RMB5_FRAAA</name>